<feature type="region of interest" description="Disordered" evidence="1">
    <location>
        <begin position="437"/>
        <end position="505"/>
    </location>
</feature>
<protein>
    <submittedName>
        <fullName evidence="2">Uncharacterized protein</fullName>
    </submittedName>
</protein>
<reference evidence="2" key="1">
    <citation type="submission" date="2020-07" db="EMBL/GenBank/DDBJ databases">
        <title>Multicomponent nature underlies the extraordinary mechanical properties of spider dragline silk.</title>
        <authorList>
            <person name="Kono N."/>
            <person name="Nakamura H."/>
            <person name="Mori M."/>
            <person name="Yoshida Y."/>
            <person name="Ohtoshi R."/>
            <person name="Malay A.D."/>
            <person name="Moran D.A.P."/>
            <person name="Tomita M."/>
            <person name="Numata K."/>
            <person name="Arakawa K."/>
        </authorList>
    </citation>
    <scope>NUCLEOTIDE SEQUENCE</scope>
</reference>
<dbReference type="OrthoDB" id="8342811at2759"/>
<dbReference type="EMBL" id="BMAO01004460">
    <property type="protein sequence ID" value="GFQ94747.1"/>
    <property type="molecule type" value="Genomic_DNA"/>
</dbReference>
<gene>
    <name evidence="2" type="ORF">TNCT_502701</name>
</gene>
<proteinExistence type="predicted"/>
<dbReference type="Proteomes" id="UP000887116">
    <property type="component" value="Unassembled WGS sequence"/>
</dbReference>
<comment type="caution">
    <text evidence="2">The sequence shown here is derived from an EMBL/GenBank/DDBJ whole genome shotgun (WGS) entry which is preliminary data.</text>
</comment>
<feature type="compositionally biased region" description="Polar residues" evidence="1">
    <location>
        <begin position="411"/>
        <end position="421"/>
    </location>
</feature>
<name>A0A8X6G297_TRICU</name>
<feature type="compositionally biased region" description="Polar residues" evidence="1">
    <location>
        <begin position="958"/>
        <end position="982"/>
    </location>
</feature>
<dbReference type="AlphaFoldDB" id="A0A8X6G297"/>
<sequence length="1049" mass="118354">MKDYQCSEYLDSIKRKIIREFYGIEESNDKEILDTAKKDFDVTSFPFNYIYKGDWSVDKQGRIEFVAPVDQGVIFNLKSHLAASLAKDVLEDIRVSSTAVPFNKKKYLWCGEFDNKESREEFESKFLLRMRERYENVPKKPLKVEGSSVYIKDVFDDAHFIDSVTRYIAWLKGMGLQNDNKVRNDVKAFKDLIIEFIDQSIGLTVAGFIRNFPLNEKTAKILIPVVLDNGEPRILASEEAFELNYAFNYAVFNDLYGRTQGELSVNGSSEIYGIDFSNPEISHCVITKIIESSVINKDHELAIDPEQVLSPAQSPYAGPSGLRTPPNPRKRNRDSDIGESPPKLEDSVAHSSSGGPRSLFGQPQAQRVPTRNQDGVLKDSPRRESEKFPVLLPVNQLDVPGTSREFLPRSHLSSSVTNPHSSKCVGAAKNVQAGTSAWSQPMGAWPLPASSAEPSLWQPSRPSSWKGASESGSAWTSQPIGFWSSQSTSGNQWMPSQQLTEPGPSCSFWQKPSQVSSFMVNESSSSGCKTSNELPPSNKLNNKEKELIEALLYTFNLTNYTFGDVYTNFFAKDGKIVSLLHDNVDREKYLQKVKASIIKKYYETKKEARELYDLDEFPFKLNCEEKQETTVVANISSGALSNLKILFSQKFGKNVDAIDISAVKKVEKREKDEWVDRQLLNKDSLEEACQDCFPDEEAMKIIPIAFEEGEYVLDRSRDTCEVKLLLREQLRRFRNTSVAGKGESGDKPLTKEEKELFKALLYWFNLNNYTFEYTHTNFTVKNGEIATFTDNGFNVKEYLQELRDSTIKDYCVTEEEAYDLNEFPFKFLSNCKKNQGTTVVANISSGVLLNLKKLFIQEYKKKVEIKDIDINIVEEDVKSKKDLWVNSQVQKLGVRPREAITTCYPDESALEHIPIIRDKGGYRLDHTYSAKEVKSFLQGYAKGTSKAKKMKSEDNKDSGYSSGFVTDAENVSSKAEATTSGYESMGCENTGKKSLKRKSPSPEDRGSPGKSLRSENSNSSSEEARDSPRSNLSDSEPEQVREQLSKTGI</sequence>
<keyword evidence="3" id="KW-1185">Reference proteome</keyword>
<evidence type="ECO:0000313" key="2">
    <source>
        <dbReference type="EMBL" id="GFQ94747.1"/>
    </source>
</evidence>
<accession>A0A8X6G297</accession>
<feature type="region of interest" description="Disordered" evidence="1">
    <location>
        <begin position="309"/>
        <end position="423"/>
    </location>
</feature>
<feature type="compositionally biased region" description="Basic and acidic residues" evidence="1">
    <location>
        <begin position="1038"/>
        <end position="1049"/>
    </location>
</feature>
<evidence type="ECO:0000256" key="1">
    <source>
        <dbReference type="SAM" id="MobiDB-lite"/>
    </source>
</evidence>
<organism evidence="2 3">
    <name type="scientific">Trichonephila clavata</name>
    <name type="common">Joro spider</name>
    <name type="synonym">Nephila clavata</name>
    <dbReference type="NCBI Taxonomy" id="2740835"/>
    <lineage>
        <taxon>Eukaryota</taxon>
        <taxon>Metazoa</taxon>
        <taxon>Ecdysozoa</taxon>
        <taxon>Arthropoda</taxon>
        <taxon>Chelicerata</taxon>
        <taxon>Arachnida</taxon>
        <taxon>Araneae</taxon>
        <taxon>Araneomorphae</taxon>
        <taxon>Entelegynae</taxon>
        <taxon>Araneoidea</taxon>
        <taxon>Nephilidae</taxon>
        <taxon>Trichonephila</taxon>
    </lineage>
</organism>
<evidence type="ECO:0000313" key="3">
    <source>
        <dbReference type="Proteomes" id="UP000887116"/>
    </source>
</evidence>
<feature type="compositionally biased region" description="Polar residues" evidence="1">
    <location>
        <begin position="470"/>
        <end position="500"/>
    </location>
</feature>
<feature type="region of interest" description="Disordered" evidence="1">
    <location>
        <begin position="944"/>
        <end position="1049"/>
    </location>
</feature>
<feature type="compositionally biased region" description="Polar residues" evidence="1">
    <location>
        <begin position="349"/>
        <end position="373"/>
    </location>
</feature>
<feature type="compositionally biased region" description="Basic and acidic residues" evidence="1">
    <location>
        <begin position="376"/>
        <end position="387"/>
    </location>
</feature>